<dbReference type="OrthoDB" id="4726at2759"/>
<feature type="domain" description="RRM" evidence="4">
    <location>
        <begin position="83"/>
        <end position="160"/>
    </location>
</feature>
<dbReference type="PANTHER" id="PTHR23236">
    <property type="entry name" value="EUKARYOTIC TRANSLATION INITIATION FACTOR 4B/4H"/>
    <property type="match status" value="1"/>
</dbReference>
<protein>
    <submittedName>
        <fullName evidence="5">Embryonic polyadenylate-binding protein 2</fullName>
    </submittedName>
</protein>
<dbReference type="Pfam" id="PF00076">
    <property type="entry name" value="RRM_1"/>
    <property type="match status" value="1"/>
</dbReference>
<gene>
    <name evidence="5" type="ORF">SEMRO_2015_G311090.1</name>
</gene>
<feature type="compositionally biased region" description="Basic and acidic residues" evidence="3">
    <location>
        <begin position="27"/>
        <end position="57"/>
    </location>
</feature>
<evidence type="ECO:0000256" key="3">
    <source>
        <dbReference type="SAM" id="MobiDB-lite"/>
    </source>
</evidence>
<evidence type="ECO:0000259" key="4">
    <source>
        <dbReference type="PROSITE" id="PS50102"/>
    </source>
</evidence>
<keyword evidence="6" id="KW-1185">Reference proteome</keyword>
<dbReference type="Gene3D" id="3.30.70.330">
    <property type="match status" value="1"/>
</dbReference>
<evidence type="ECO:0000256" key="2">
    <source>
        <dbReference type="PROSITE-ProRule" id="PRU00176"/>
    </source>
</evidence>
<feature type="region of interest" description="Disordered" evidence="3">
    <location>
        <begin position="198"/>
        <end position="233"/>
    </location>
</feature>
<dbReference type="GO" id="GO:0008143">
    <property type="term" value="F:poly(A) binding"/>
    <property type="evidence" value="ECO:0007669"/>
    <property type="project" value="TreeGrafter"/>
</dbReference>
<dbReference type="PROSITE" id="PS50102">
    <property type="entry name" value="RRM"/>
    <property type="match status" value="1"/>
</dbReference>
<organism evidence="5 6">
    <name type="scientific">Seminavis robusta</name>
    <dbReference type="NCBI Taxonomy" id="568900"/>
    <lineage>
        <taxon>Eukaryota</taxon>
        <taxon>Sar</taxon>
        <taxon>Stramenopiles</taxon>
        <taxon>Ochrophyta</taxon>
        <taxon>Bacillariophyta</taxon>
        <taxon>Bacillariophyceae</taxon>
        <taxon>Bacillariophycidae</taxon>
        <taxon>Naviculales</taxon>
        <taxon>Naviculaceae</taxon>
        <taxon>Seminavis</taxon>
    </lineage>
</organism>
<dbReference type="PANTHER" id="PTHR23236:SF92">
    <property type="entry name" value="POLYADENYLATE-BINDING PROTEIN 1"/>
    <property type="match status" value="1"/>
</dbReference>
<dbReference type="CDD" id="cd12306">
    <property type="entry name" value="RRM_II_PABPs"/>
    <property type="match status" value="1"/>
</dbReference>
<feature type="compositionally biased region" description="Basic residues" evidence="3">
    <location>
        <begin position="202"/>
        <end position="219"/>
    </location>
</feature>
<name>A0A9N8EX38_9STRA</name>
<keyword evidence="1 2" id="KW-0694">RNA-binding</keyword>
<feature type="compositionally biased region" description="Low complexity" evidence="3">
    <location>
        <begin position="63"/>
        <end position="77"/>
    </location>
</feature>
<dbReference type="InterPro" id="IPR000504">
    <property type="entry name" value="RRM_dom"/>
</dbReference>
<reference evidence="5" key="1">
    <citation type="submission" date="2020-06" db="EMBL/GenBank/DDBJ databases">
        <authorList>
            <consortium name="Plant Systems Biology data submission"/>
        </authorList>
    </citation>
    <scope>NUCLEOTIDE SEQUENCE</scope>
    <source>
        <strain evidence="5">D6</strain>
    </source>
</reference>
<evidence type="ECO:0000313" key="6">
    <source>
        <dbReference type="Proteomes" id="UP001153069"/>
    </source>
</evidence>
<proteinExistence type="predicted"/>
<sequence length="233" mass="25496">MAGDDDKEETAAAKGGEDEEEDEEDLEKLQAEIARMEAEAARITKETEQLQKKKDGLESSTVGGPAAAGKAAAGGEAPSRDGLSIYVGQVEYSTTPEELLAHFQPCGTVERVTIVCDKITGRPKGFAYLEFGDEAAVELAIKLDGSEFKGRSLKVTHKRVNIAGFSQGPGGRGRGRVMNACALLVTVQHKQTIIKGLDSWKQNKKRPKKEKKTIKKKRRNIEENNQNKRKKTK</sequence>
<dbReference type="AlphaFoldDB" id="A0A9N8EX38"/>
<dbReference type="SMART" id="SM00360">
    <property type="entry name" value="RRM"/>
    <property type="match status" value="1"/>
</dbReference>
<dbReference type="EMBL" id="CAICTM010002013">
    <property type="protein sequence ID" value="CAB9527544.1"/>
    <property type="molecule type" value="Genomic_DNA"/>
</dbReference>
<evidence type="ECO:0000313" key="5">
    <source>
        <dbReference type="EMBL" id="CAB9527544.1"/>
    </source>
</evidence>
<accession>A0A9N8EX38</accession>
<dbReference type="InterPro" id="IPR012677">
    <property type="entry name" value="Nucleotide-bd_a/b_plait_sf"/>
</dbReference>
<evidence type="ECO:0000256" key="1">
    <source>
        <dbReference type="ARBA" id="ARBA00022884"/>
    </source>
</evidence>
<feature type="compositionally biased region" description="Acidic residues" evidence="3">
    <location>
        <begin position="17"/>
        <end position="26"/>
    </location>
</feature>
<feature type="region of interest" description="Disordered" evidence="3">
    <location>
        <begin position="1"/>
        <end position="78"/>
    </location>
</feature>
<dbReference type="Proteomes" id="UP001153069">
    <property type="component" value="Unassembled WGS sequence"/>
</dbReference>
<dbReference type="InterPro" id="IPR035979">
    <property type="entry name" value="RBD_domain_sf"/>
</dbReference>
<dbReference type="SUPFAM" id="SSF54928">
    <property type="entry name" value="RNA-binding domain, RBD"/>
    <property type="match status" value="1"/>
</dbReference>
<comment type="caution">
    <text evidence="5">The sequence shown here is derived from an EMBL/GenBank/DDBJ whole genome shotgun (WGS) entry which is preliminary data.</text>
</comment>